<reference evidence="9 10" key="1">
    <citation type="submission" date="2014-07" db="EMBL/GenBank/DDBJ databases">
        <authorList>
            <person name="McCorrison J."/>
            <person name="Sanka R."/>
            <person name="Torralba M."/>
            <person name="Gillis M."/>
            <person name="Haft D.H."/>
            <person name="Methe B."/>
            <person name="Sutton G."/>
            <person name="Nelson K.E."/>
        </authorList>
    </citation>
    <scope>NUCLEOTIDE SEQUENCE [LARGE SCALE GENOMIC DNA]</scope>
    <source>
        <strain evidence="9 10">DNF00853</strain>
    </source>
</reference>
<dbReference type="PIRSF" id="PIRSF036894">
    <property type="entry name" value="PMI_Firm_short"/>
    <property type="match status" value="1"/>
</dbReference>
<evidence type="ECO:0000256" key="3">
    <source>
        <dbReference type="ARBA" id="ARBA00029741"/>
    </source>
</evidence>
<feature type="active site" evidence="6">
    <location>
        <position position="196"/>
    </location>
</feature>
<feature type="binding site" evidence="5">
    <location>
        <position position="176"/>
    </location>
    <ligand>
        <name>Zn(2+)</name>
        <dbReference type="ChEBI" id="CHEBI:29105"/>
    </ligand>
</feature>
<evidence type="ECO:0000256" key="6">
    <source>
        <dbReference type="PIRSR" id="PIRSR036894-2"/>
    </source>
</evidence>
<evidence type="ECO:0000313" key="9">
    <source>
        <dbReference type="EMBL" id="KGF33824.1"/>
    </source>
</evidence>
<dbReference type="InterPro" id="IPR051804">
    <property type="entry name" value="Carb_Metab_Reg_Kinase/Isom"/>
</dbReference>
<sequence>MKPLKFRPLLKQTIWGGNKIIPFKKLDEQLENVGESWEISGVKDNETLVSEGEYEGRALNDVVRELKGKLIGEENYERFGDEFPLLIKFIDARQDLSIQVHPTDEIAKKQGKSRGKTEMWYIMDSDKDAHLRSGLKKEITPEEYKQMVENDTILDAIADYSVKEGDCFFLPAGRIHSIGTGCFLAEIQQTSDVTYRIYDFKRKDKNGNYRELHTAQAAECINYNVEKDYRTDYTSTKNQGVSLVHCPYFNTAVYDLDEPMTLDYSELDSFVILIGVKGEGKITDNEGNETSLRAGETILIPATTRELKVEGTVKFLETYV</sequence>
<comment type="cofactor">
    <cofactor evidence="5">
        <name>Zn(2+)</name>
        <dbReference type="ChEBI" id="CHEBI:29105"/>
    </cofactor>
    <text evidence="5">Binds 1 zinc ion per subunit.</text>
</comment>
<dbReference type="InterPro" id="IPR011051">
    <property type="entry name" value="RmlC_Cupin_sf"/>
</dbReference>
<evidence type="ECO:0000256" key="2">
    <source>
        <dbReference type="ARBA" id="ARBA00022833"/>
    </source>
</evidence>
<dbReference type="Gene3D" id="2.60.120.10">
    <property type="entry name" value="Jelly Rolls"/>
    <property type="match status" value="2"/>
</dbReference>
<dbReference type="Proteomes" id="UP000029556">
    <property type="component" value="Unassembled WGS sequence"/>
</dbReference>
<dbReference type="OrthoDB" id="9808275at2"/>
<keyword evidence="1 5" id="KW-0479">Metal-binding</keyword>
<feature type="domain" description="Mannose-6-phosphate isomerase cupin" evidence="8">
    <location>
        <begin position="243"/>
        <end position="319"/>
    </location>
</feature>
<feature type="binding site" evidence="5">
    <location>
        <position position="101"/>
    </location>
    <ligand>
        <name>Zn(2+)</name>
        <dbReference type="ChEBI" id="CHEBI:29105"/>
    </ligand>
</feature>
<evidence type="ECO:0000256" key="4">
    <source>
        <dbReference type="ARBA" id="ARBA00030762"/>
    </source>
</evidence>
<dbReference type="InterPro" id="IPR049071">
    <property type="entry name" value="MPI_cupin_dom"/>
</dbReference>
<organism evidence="9 10">
    <name type="scientific">Hoylesella buccalis DNF00853</name>
    <dbReference type="NCBI Taxonomy" id="1401074"/>
    <lineage>
        <taxon>Bacteria</taxon>
        <taxon>Pseudomonadati</taxon>
        <taxon>Bacteroidota</taxon>
        <taxon>Bacteroidia</taxon>
        <taxon>Bacteroidales</taxon>
        <taxon>Prevotellaceae</taxon>
        <taxon>Hoylesella</taxon>
    </lineage>
</organism>
<dbReference type="InterPro" id="IPR046457">
    <property type="entry name" value="PMI_typeI_cat"/>
</dbReference>
<dbReference type="PANTHER" id="PTHR42742:SF3">
    <property type="entry name" value="FRUCTOKINASE"/>
    <property type="match status" value="1"/>
</dbReference>
<dbReference type="Pfam" id="PF21621">
    <property type="entry name" value="MPI_cupin_dom"/>
    <property type="match status" value="1"/>
</dbReference>
<feature type="domain" description="Phosphomannose isomerase type I catalytic" evidence="7">
    <location>
        <begin position="6"/>
        <end position="110"/>
    </location>
</feature>
<dbReference type="PANTHER" id="PTHR42742">
    <property type="entry name" value="TRANSCRIPTIONAL REPRESSOR MPRA"/>
    <property type="match status" value="1"/>
</dbReference>
<evidence type="ECO:0000313" key="10">
    <source>
        <dbReference type="Proteomes" id="UP000029556"/>
    </source>
</evidence>
<name>A0A096BL20_9BACT</name>
<dbReference type="InterPro" id="IPR014628">
    <property type="entry name" value="Man6P_isomerase_Firm_short"/>
</dbReference>
<evidence type="ECO:0000256" key="5">
    <source>
        <dbReference type="PIRSR" id="PIRSR036894-1"/>
    </source>
</evidence>
<dbReference type="CDD" id="cd07010">
    <property type="entry name" value="cupin_PMI_type_I_N_bac"/>
    <property type="match status" value="1"/>
</dbReference>
<protein>
    <recommendedName>
        <fullName evidence="3">Phosphohexomutase</fullName>
    </recommendedName>
    <alternativeName>
        <fullName evidence="4">Phosphomannose isomerase</fullName>
    </alternativeName>
</protein>
<evidence type="ECO:0000259" key="8">
    <source>
        <dbReference type="Pfam" id="PF21621"/>
    </source>
</evidence>
<keyword evidence="9" id="KW-0413">Isomerase</keyword>
<dbReference type="AlphaFoldDB" id="A0A096BL20"/>
<evidence type="ECO:0000256" key="1">
    <source>
        <dbReference type="ARBA" id="ARBA00022723"/>
    </source>
</evidence>
<gene>
    <name evidence="9" type="ORF">HMPREF2137_10410</name>
</gene>
<dbReference type="GO" id="GO:0004476">
    <property type="term" value="F:mannose-6-phosphate isomerase activity"/>
    <property type="evidence" value="ECO:0007669"/>
    <property type="project" value="InterPro"/>
</dbReference>
<evidence type="ECO:0000259" key="7">
    <source>
        <dbReference type="Pfam" id="PF20511"/>
    </source>
</evidence>
<keyword evidence="2 5" id="KW-0862">Zinc</keyword>
<dbReference type="InterPro" id="IPR014710">
    <property type="entry name" value="RmlC-like_jellyroll"/>
</dbReference>
<feature type="binding site" evidence="5">
    <location>
        <position position="118"/>
    </location>
    <ligand>
        <name>Zn(2+)</name>
        <dbReference type="ChEBI" id="CHEBI:29105"/>
    </ligand>
</feature>
<dbReference type="Pfam" id="PF20511">
    <property type="entry name" value="PMI_typeI_cat"/>
    <property type="match status" value="1"/>
</dbReference>
<dbReference type="GO" id="GO:0008270">
    <property type="term" value="F:zinc ion binding"/>
    <property type="evidence" value="ECO:0007669"/>
    <property type="project" value="InterPro"/>
</dbReference>
<comment type="caution">
    <text evidence="9">The sequence shown here is derived from an EMBL/GenBank/DDBJ whole genome shotgun (WGS) entry which is preliminary data.</text>
</comment>
<dbReference type="EMBL" id="JRNN01000078">
    <property type="protein sequence ID" value="KGF33824.1"/>
    <property type="molecule type" value="Genomic_DNA"/>
</dbReference>
<accession>A0A096BL20</accession>
<dbReference type="SUPFAM" id="SSF51182">
    <property type="entry name" value="RmlC-like cupins"/>
    <property type="match status" value="1"/>
</dbReference>
<dbReference type="RefSeq" id="WP_036874169.1">
    <property type="nucleotide sequence ID" value="NZ_JRNN01000078.1"/>
</dbReference>
<proteinExistence type="predicted"/>
<dbReference type="GO" id="GO:0005975">
    <property type="term" value="P:carbohydrate metabolic process"/>
    <property type="evidence" value="ECO:0007669"/>
    <property type="project" value="InterPro"/>
</dbReference>